<protein>
    <submittedName>
        <fullName evidence="2">Uncharacterized protein</fullName>
    </submittedName>
</protein>
<name>A0A0C9WL23_9AGAR</name>
<accession>A0A0C9WL23</accession>
<dbReference type="Proteomes" id="UP000054477">
    <property type="component" value="Unassembled WGS sequence"/>
</dbReference>
<sequence>MYRLNVHPRVRDLHLLSSILLIFLYFFRYFFKESSMSSTGLLDNKCKHIVAIPKCTCLISTPLYNQHE</sequence>
<organism evidence="2 3">
    <name type="scientific">Laccaria amethystina LaAM-08-1</name>
    <dbReference type="NCBI Taxonomy" id="1095629"/>
    <lineage>
        <taxon>Eukaryota</taxon>
        <taxon>Fungi</taxon>
        <taxon>Dikarya</taxon>
        <taxon>Basidiomycota</taxon>
        <taxon>Agaricomycotina</taxon>
        <taxon>Agaricomycetes</taxon>
        <taxon>Agaricomycetidae</taxon>
        <taxon>Agaricales</taxon>
        <taxon>Agaricineae</taxon>
        <taxon>Hydnangiaceae</taxon>
        <taxon>Laccaria</taxon>
    </lineage>
</organism>
<evidence type="ECO:0000313" key="2">
    <source>
        <dbReference type="EMBL" id="KIJ96879.1"/>
    </source>
</evidence>
<gene>
    <name evidence="2" type="ORF">K443DRAFT_271023</name>
</gene>
<dbReference type="HOGENOM" id="CLU_2794314_0_0_1"/>
<dbReference type="AlphaFoldDB" id="A0A0C9WL23"/>
<proteinExistence type="predicted"/>
<dbReference type="EMBL" id="KN838708">
    <property type="protein sequence ID" value="KIJ96879.1"/>
    <property type="molecule type" value="Genomic_DNA"/>
</dbReference>
<reference evidence="2 3" key="1">
    <citation type="submission" date="2014-04" db="EMBL/GenBank/DDBJ databases">
        <authorList>
            <consortium name="DOE Joint Genome Institute"/>
            <person name="Kuo A."/>
            <person name="Kohler A."/>
            <person name="Nagy L.G."/>
            <person name="Floudas D."/>
            <person name="Copeland A."/>
            <person name="Barry K.W."/>
            <person name="Cichocki N."/>
            <person name="Veneault-Fourrey C."/>
            <person name="LaButti K."/>
            <person name="Lindquist E.A."/>
            <person name="Lipzen A."/>
            <person name="Lundell T."/>
            <person name="Morin E."/>
            <person name="Murat C."/>
            <person name="Sun H."/>
            <person name="Tunlid A."/>
            <person name="Henrissat B."/>
            <person name="Grigoriev I.V."/>
            <person name="Hibbett D.S."/>
            <person name="Martin F."/>
            <person name="Nordberg H.P."/>
            <person name="Cantor M.N."/>
            <person name="Hua S.X."/>
        </authorList>
    </citation>
    <scope>NUCLEOTIDE SEQUENCE [LARGE SCALE GENOMIC DNA]</scope>
    <source>
        <strain evidence="2 3">LaAM-08-1</strain>
    </source>
</reference>
<feature type="transmembrane region" description="Helical" evidence="1">
    <location>
        <begin position="12"/>
        <end position="31"/>
    </location>
</feature>
<keyword evidence="1" id="KW-0812">Transmembrane</keyword>
<keyword evidence="3" id="KW-1185">Reference proteome</keyword>
<keyword evidence="1" id="KW-0472">Membrane</keyword>
<keyword evidence="1" id="KW-1133">Transmembrane helix</keyword>
<reference evidence="3" key="2">
    <citation type="submission" date="2015-01" db="EMBL/GenBank/DDBJ databases">
        <title>Evolutionary Origins and Diversification of the Mycorrhizal Mutualists.</title>
        <authorList>
            <consortium name="DOE Joint Genome Institute"/>
            <consortium name="Mycorrhizal Genomics Consortium"/>
            <person name="Kohler A."/>
            <person name="Kuo A."/>
            <person name="Nagy L.G."/>
            <person name="Floudas D."/>
            <person name="Copeland A."/>
            <person name="Barry K.W."/>
            <person name="Cichocki N."/>
            <person name="Veneault-Fourrey C."/>
            <person name="LaButti K."/>
            <person name="Lindquist E.A."/>
            <person name="Lipzen A."/>
            <person name="Lundell T."/>
            <person name="Morin E."/>
            <person name="Murat C."/>
            <person name="Riley R."/>
            <person name="Ohm R."/>
            <person name="Sun H."/>
            <person name="Tunlid A."/>
            <person name="Henrissat B."/>
            <person name="Grigoriev I.V."/>
            <person name="Hibbett D.S."/>
            <person name="Martin F."/>
        </authorList>
    </citation>
    <scope>NUCLEOTIDE SEQUENCE [LARGE SCALE GENOMIC DNA]</scope>
    <source>
        <strain evidence="3">LaAM-08-1</strain>
    </source>
</reference>
<evidence type="ECO:0000313" key="3">
    <source>
        <dbReference type="Proteomes" id="UP000054477"/>
    </source>
</evidence>
<evidence type="ECO:0000256" key="1">
    <source>
        <dbReference type="SAM" id="Phobius"/>
    </source>
</evidence>